<evidence type="ECO:0000259" key="4">
    <source>
        <dbReference type="PROSITE" id="PS50887"/>
    </source>
</evidence>
<dbReference type="InterPro" id="IPR000014">
    <property type="entry name" value="PAS"/>
</dbReference>
<dbReference type="RefSeq" id="WP_071235462.1">
    <property type="nucleotide sequence ID" value="NZ_KV861320.1"/>
</dbReference>
<dbReference type="Pfam" id="PF00990">
    <property type="entry name" value="GGDEF"/>
    <property type="match status" value="1"/>
</dbReference>
<dbReference type="Gene3D" id="3.30.70.270">
    <property type="match status" value="1"/>
</dbReference>
<organism evidence="5 6">
    <name type="scientific">Vibrio rotiferianus</name>
    <dbReference type="NCBI Taxonomy" id="190895"/>
    <lineage>
        <taxon>Bacteria</taxon>
        <taxon>Pseudomonadati</taxon>
        <taxon>Pseudomonadota</taxon>
        <taxon>Gammaproteobacteria</taxon>
        <taxon>Vibrionales</taxon>
        <taxon>Vibrionaceae</taxon>
        <taxon>Vibrio</taxon>
    </lineage>
</organism>
<dbReference type="SUPFAM" id="SSF55785">
    <property type="entry name" value="PYP-like sensor domain (PAS domain)"/>
    <property type="match status" value="1"/>
</dbReference>
<dbReference type="PROSITE" id="PS50113">
    <property type="entry name" value="PAC"/>
    <property type="match status" value="1"/>
</dbReference>
<evidence type="ECO:0000259" key="1">
    <source>
        <dbReference type="PROSITE" id="PS50112"/>
    </source>
</evidence>
<protein>
    <submittedName>
        <fullName evidence="5">PAS domain S-box protein</fullName>
    </submittedName>
</protein>
<gene>
    <name evidence="5" type="ORF">BI375_12830</name>
</gene>
<dbReference type="PANTHER" id="PTHR44757:SF2">
    <property type="entry name" value="BIOFILM ARCHITECTURE MAINTENANCE PROTEIN MBAA"/>
    <property type="match status" value="1"/>
</dbReference>
<dbReference type="InterPro" id="IPR035919">
    <property type="entry name" value="EAL_sf"/>
</dbReference>
<evidence type="ECO:0000313" key="5">
    <source>
        <dbReference type="EMBL" id="OHY95643.1"/>
    </source>
</evidence>
<comment type="caution">
    <text evidence="5">The sequence shown here is derived from an EMBL/GenBank/DDBJ whole genome shotgun (WGS) entry which is preliminary data.</text>
</comment>
<dbReference type="Gene3D" id="3.20.20.450">
    <property type="entry name" value="EAL domain"/>
    <property type="match status" value="1"/>
</dbReference>
<dbReference type="InterPro" id="IPR001610">
    <property type="entry name" value="PAC"/>
</dbReference>
<dbReference type="InterPro" id="IPR000700">
    <property type="entry name" value="PAS-assoc_C"/>
</dbReference>
<keyword evidence="6" id="KW-1185">Reference proteome</keyword>
<dbReference type="SMART" id="SM00086">
    <property type="entry name" value="PAC"/>
    <property type="match status" value="1"/>
</dbReference>
<feature type="domain" description="PAS" evidence="1">
    <location>
        <begin position="42"/>
        <end position="88"/>
    </location>
</feature>
<dbReference type="NCBIfam" id="TIGR00229">
    <property type="entry name" value="sensory_box"/>
    <property type="match status" value="1"/>
</dbReference>
<name>A0ABX3DCE2_9VIBR</name>
<feature type="domain" description="PAC" evidence="2">
    <location>
        <begin position="113"/>
        <end position="167"/>
    </location>
</feature>
<feature type="domain" description="GGDEF" evidence="4">
    <location>
        <begin position="199"/>
        <end position="332"/>
    </location>
</feature>
<dbReference type="PROSITE" id="PS50112">
    <property type="entry name" value="PAS"/>
    <property type="match status" value="1"/>
</dbReference>
<evidence type="ECO:0000259" key="3">
    <source>
        <dbReference type="PROSITE" id="PS50883"/>
    </source>
</evidence>
<dbReference type="InterPro" id="IPR043128">
    <property type="entry name" value="Rev_trsase/Diguanyl_cyclase"/>
</dbReference>
<dbReference type="SUPFAM" id="SSF55073">
    <property type="entry name" value="Nucleotide cyclase"/>
    <property type="match status" value="1"/>
</dbReference>
<dbReference type="PANTHER" id="PTHR44757">
    <property type="entry name" value="DIGUANYLATE CYCLASE DGCP"/>
    <property type="match status" value="1"/>
</dbReference>
<dbReference type="SMART" id="SM00091">
    <property type="entry name" value="PAS"/>
    <property type="match status" value="1"/>
</dbReference>
<evidence type="ECO:0000259" key="2">
    <source>
        <dbReference type="PROSITE" id="PS50113"/>
    </source>
</evidence>
<reference evidence="5 6" key="1">
    <citation type="submission" date="2016-09" db="EMBL/GenBank/DDBJ databases">
        <title>Isolation, identification and antibiotic sensitivity analysis of bacterial pathogen from juvenile Hippocampus erectus with tail-rotted disease.</title>
        <authorList>
            <person name="Yang Q."/>
        </authorList>
    </citation>
    <scope>NUCLEOTIDE SEQUENCE [LARGE SCALE GENOMIC DNA]</scope>
    <source>
        <strain evidence="5 6">HM-10</strain>
    </source>
</reference>
<dbReference type="Pfam" id="PF13426">
    <property type="entry name" value="PAS_9"/>
    <property type="match status" value="1"/>
</dbReference>
<dbReference type="PROSITE" id="PS50883">
    <property type="entry name" value="EAL"/>
    <property type="match status" value="1"/>
</dbReference>
<dbReference type="CDD" id="cd01949">
    <property type="entry name" value="GGDEF"/>
    <property type="match status" value="1"/>
</dbReference>
<proteinExistence type="predicted"/>
<dbReference type="Proteomes" id="UP000180133">
    <property type="component" value="Unassembled WGS sequence"/>
</dbReference>
<dbReference type="EMBL" id="MKFT01000002">
    <property type="protein sequence ID" value="OHY95643.1"/>
    <property type="molecule type" value="Genomic_DNA"/>
</dbReference>
<dbReference type="InterPro" id="IPR035965">
    <property type="entry name" value="PAS-like_dom_sf"/>
</dbReference>
<dbReference type="InterPro" id="IPR052155">
    <property type="entry name" value="Biofilm_reg_signaling"/>
</dbReference>
<feature type="domain" description="EAL" evidence="3">
    <location>
        <begin position="340"/>
        <end position="596"/>
    </location>
</feature>
<dbReference type="SMART" id="SM00052">
    <property type="entry name" value="EAL"/>
    <property type="match status" value="1"/>
</dbReference>
<accession>A0ABX3DCE2</accession>
<sequence length="597" mass="66907">MKSDKKIDALGSYQLIDALTKDYTTSPLIPGNLLSGITKDEQLSLFFSIVNESANAIVITNVKKDIIYANKKFEELSGFKNHEVLGKNPRILKSSKTPVETYQDMHKTLDMGISWKGVFFNMHRDGNEYIEEAVISPIKCDSGEIVCYVAEKRDITSQRVAEEQAWKLACFDGLTGLPNRTYFIEELSKHVASPPTEDNFFSVLFADLDRFKELNDTSGHLAGDMALKEASRRIEHVLSSSDFVARIGGDEFVVIHRQATVESTFQLGLQLVAALNRPIQVSEGQEAILGVSIGSSAWPQDGTTLNHILSRADLAMYEAKSTTRGYVTYGEQIGTRFHREQELSRRLKKAIQSENQFYLKYQPKYELTTTKVVGIEALLRWEDPILGSISPAEFIPIAEKYKMMRPIGNWVVNTACKQIRLWQSQGWVVPGRVAVNISVQQLEHPSFIAEITGMIANEGLSPSLFELEVTESVLISNPEKTMCVLKMLEQVGFSISIDDFGTGFSSLSYLKSINANILKIDKSFIDGLATNRYDKMIVNSVVNLAHNLGLDVVAEGVENEEQKQYLEKIGCDMAQGYYYSKPVTADELVREIRLIDE</sequence>
<dbReference type="InterPro" id="IPR029787">
    <property type="entry name" value="Nucleotide_cyclase"/>
</dbReference>
<dbReference type="InterPro" id="IPR000160">
    <property type="entry name" value="GGDEF_dom"/>
</dbReference>
<dbReference type="NCBIfam" id="TIGR00254">
    <property type="entry name" value="GGDEF"/>
    <property type="match status" value="1"/>
</dbReference>
<dbReference type="InterPro" id="IPR001633">
    <property type="entry name" value="EAL_dom"/>
</dbReference>
<dbReference type="SUPFAM" id="SSF141868">
    <property type="entry name" value="EAL domain-like"/>
    <property type="match status" value="1"/>
</dbReference>
<dbReference type="SMART" id="SM00267">
    <property type="entry name" value="GGDEF"/>
    <property type="match status" value="1"/>
</dbReference>
<dbReference type="CDD" id="cd00130">
    <property type="entry name" value="PAS"/>
    <property type="match status" value="1"/>
</dbReference>
<dbReference type="PROSITE" id="PS50887">
    <property type="entry name" value="GGDEF"/>
    <property type="match status" value="1"/>
</dbReference>
<dbReference type="CDD" id="cd01948">
    <property type="entry name" value="EAL"/>
    <property type="match status" value="1"/>
</dbReference>
<evidence type="ECO:0000313" key="6">
    <source>
        <dbReference type="Proteomes" id="UP000180133"/>
    </source>
</evidence>
<dbReference type="Gene3D" id="3.30.450.20">
    <property type="entry name" value="PAS domain"/>
    <property type="match status" value="1"/>
</dbReference>
<dbReference type="Pfam" id="PF00563">
    <property type="entry name" value="EAL"/>
    <property type="match status" value="1"/>
</dbReference>